<organism evidence="1 2">
    <name type="scientific">Pseudomonas oryzihabitans</name>
    <dbReference type="NCBI Taxonomy" id="47885"/>
    <lineage>
        <taxon>Bacteria</taxon>
        <taxon>Pseudomonadati</taxon>
        <taxon>Pseudomonadota</taxon>
        <taxon>Gammaproteobacteria</taxon>
        <taxon>Pseudomonadales</taxon>
        <taxon>Pseudomonadaceae</taxon>
        <taxon>Pseudomonas</taxon>
    </lineage>
</organism>
<sequence>MQNAIDMLITAFSPHSCLAVPRRADRTLLFTVTDTARAVTVTKAIPLCNLECNTTLATVIKDLQRDLDRAIGTLSPESLADLRQRGPRVQRFDS</sequence>
<gene>
    <name evidence="1" type="ORF">APT59_01515</name>
</gene>
<evidence type="ECO:0000313" key="1">
    <source>
        <dbReference type="EMBL" id="ALZ82947.1"/>
    </source>
</evidence>
<dbReference type="Proteomes" id="UP000064137">
    <property type="component" value="Chromosome"/>
</dbReference>
<evidence type="ECO:0000313" key="2">
    <source>
        <dbReference type="Proteomes" id="UP000064137"/>
    </source>
</evidence>
<reference evidence="1 2" key="1">
    <citation type="submission" date="2016-01" db="EMBL/GenBank/DDBJ databases">
        <title>Annotation of Pseudomonas oryzihabitans USDA-ARS-USMARC-56511.</title>
        <authorList>
            <person name="Harhay G.P."/>
            <person name="Harhay D.M."/>
            <person name="Smith T.P.L."/>
            <person name="Bono J.L."/>
            <person name="Heaton M.P."/>
            <person name="Clawson M.L."/>
            <person name="Chitko-Mckown C.G."/>
            <person name="Capik S.F."/>
            <person name="DeDonder K.D."/>
            <person name="Apley M.D."/>
            <person name="Lubbers B.V."/>
            <person name="White B.J."/>
            <person name="Larson R.L."/>
        </authorList>
    </citation>
    <scope>NUCLEOTIDE SEQUENCE [LARGE SCALE GENOMIC DNA]</scope>
    <source>
        <strain evidence="1 2">USDA-ARS-USMARC-56511</strain>
    </source>
</reference>
<proteinExistence type="predicted"/>
<dbReference type="EMBL" id="CP013987">
    <property type="protein sequence ID" value="ALZ82947.1"/>
    <property type="molecule type" value="Genomic_DNA"/>
</dbReference>
<name>A0A0U4WK31_9PSED</name>
<dbReference type="RefSeq" id="WP_059313242.1">
    <property type="nucleotide sequence ID" value="NZ_CP013987.1"/>
</dbReference>
<protein>
    <recommendedName>
        <fullName evidence="3">DUF3509 domain-containing protein</fullName>
    </recommendedName>
</protein>
<dbReference type="KEGG" id="por:APT59_01515"/>
<evidence type="ECO:0008006" key="3">
    <source>
        <dbReference type="Google" id="ProtNLM"/>
    </source>
</evidence>
<accession>A0A0U4WK31</accession>
<dbReference type="OrthoDB" id="6901691at2"/>
<dbReference type="AlphaFoldDB" id="A0A0U4WK31"/>